<comment type="function">
    <text evidence="8">This protein is part of the stalk that links CF(0) to CF(1). It either transmits conformational changes from CF(0) to CF(1) or is implicated in proton conduction.</text>
</comment>
<reference evidence="10" key="1">
    <citation type="submission" date="2018-06" db="EMBL/GenBank/DDBJ databases">
        <title>Complete genome of Pseudomonas insecticola strain QZS01.</title>
        <authorList>
            <person name="Wang J."/>
            <person name="Su Q."/>
        </authorList>
    </citation>
    <scope>NUCLEOTIDE SEQUENCE [LARGE SCALE GENOMIC DNA]</scope>
    <source>
        <strain evidence="10">QZS01</strain>
    </source>
</reference>
<gene>
    <name evidence="8" type="primary">atpH</name>
    <name evidence="9" type="ORF">DM558_12650</name>
</gene>
<dbReference type="HAMAP" id="MF_01416">
    <property type="entry name" value="ATP_synth_delta_bact"/>
    <property type="match status" value="1"/>
</dbReference>
<protein>
    <recommendedName>
        <fullName evidence="8">ATP synthase subunit delta</fullName>
    </recommendedName>
    <alternativeName>
        <fullName evidence="8">ATP synthase F(1) sector subunit delta</fullName>
    </alternativeName>
    <alternativeName>
        <fullName evidence="8">F-type ATPase subunit delta</fullName>
        <shortName evidence="8">F-ATPase subunit delta</shortName>
    </alternativeName>
</protein>
<dbReference type="AlphaFoldDB" id="A0A3S9XGJ6"/>
<keyword evidence="3 8" id="KW-0375">Hydrogen ion transport</keyword>
<evidence type="ECO:0000256" key="7">
    <source>
        <dbReference type="ARBA" id="ARBA00023310"/>
    </source>
</evidence>
<dbReference type="KEGG" id="emo:DM558_12650"/>
<keyword evidence="7 8" id="KW-0066">ATP synthesis</keyword>
<dbReference type="Gene3D" id="1.10.520.20">
    <property type="entry name" value="N-terminal domain of the delta subunit of the F1F0-ATP synthase"/>
    <property type="match status" value="1"/>
</dbReference>
<evidence type="ECO:0000256" key="8">
    <source>
        <dbReference type="HAMAP-Rule" id="MF_01416"/>
    </source>
</evidence>
<dbReference type="SUPFAM" id="SSF47928">
    <property type="entry name" value="N-terminal domain of the delta subunit of the F1F0-ATP synthase"/>
    <property type="match status" value="1"/>
</dbReference>
<dbReference type="GO" id="GO:0005886">
    <property type="term" value="C:plasma membrane"/>
    <property type="evidence" value="ECO:0007669"/>
    <property type="project" value="UniProtKB-SubCell"/>
</dbReference>
<evidence type="ECO:0000256" key="6">
    <source>
        <dbReference type="ARBA" id="ARBA00023196"/>
    </source>
</evidence>
<dbReference type="NCBIfam" id="TIGR01145">
    <property type="entry name" value="ATP_synt_delta"/>
    <property type="match status" value="1"/>
</dbReference>
<dbReference type="PRINTS" id="PR00125">
    <property type="entry name" value="ATPASEDELTA"/>
</dbReference>
<proteinExistence type="inferred from homology"/>
<evidence type="ECO:0000256" key="4">
    <source>
        <dbReference type="ARBA" id="ARBA00023065"/>
    </source>
</evidence>
<comment type="subcellular location">
    <subcellularLocation>
        <location evidence="8">Cell membrane</location>
        <topology evidence="8">Peripheral membrane protein</topology>
    </subcellularLocation>
    <subcellularLocation>
        <location evidence="1">Membrane</location>
    </subcellularLocation>
</comment>
<dbReference type="InterPro" id="IPR000711">
    <property type="entry name" value="ATPase_OSCP/dsu"/>
</dbReference>
<evidence type="ECO:0000256" key="2">
    <source>
        <dbReference type="ARBA" id="ARBA00022448"/>
    </source>
</evidence>
<keyword evidence="2 8" id="KW-0813">Transport</keyword>
<accession>A0A3S9XGJ6</accession>
<keyword evidence="6 8" id="KW-0139">CF(1)</keyword>
<dbReference type="GO" id="GO:0045259">
    <property type="term" value="C:proton-transporting ATP synthase complex"/>
    <property type="evidence" value="ECO:0007669"/>
    <property type="project" value="UniProtKB-KW"/>
</dbReference>
<keyword evidence="10" id="KW-1185">Reference proteome</keyword>
<organism evidence="9 10">
    <name type="scientific">Entomomonas moraniae</name>
    <dbReference type="NCBI Taxonomy" id="2213226"/>
    <lineage>
        <taxon>Bacteria</taxon>
        <taxon>Pseudomonadati</taxon>
        <taxon>Pseudomonadota</taxon>
        <taxon>Gammaproteobacteria</taxon>
        <taxon>Pseudomonadales</taxon>
        <taxon>Pseudomonadaceae</taxon>
        <taxon>Entomomonas</taxon>
    </lineage>
</organism>
<evidence type="ECO:0000313" key="9">
    <source>
        <dbReference type="EMBL" id="AZS51567.1"/>
    </source>
</evidence>
<sequence length="178" mass="19629">MINNHTLARPYARAAFEFAKSANQVDTWFSMLKAAAYVLEQPAVVLELGKPTLTHAQKAKFLATLLAGYVDDSFSNFLNVLGDNGRLSLLPTLCELFKDYKLEAERIVDVEVETAFALSEEQLHKITNALSKRLDRTVQAKQTVNSALIAGLMIRAGDLVIDSSVRGRLDKLAEAMNS</sequence>
<dbReference type="GO" id="GO:0046933">
    <property type="term" value="F:proton-transporting ATP synthase activity, rotational mechanism"/>
    <property type="evidence" value="ECO:0007669"/>
    <property type="project" value="UniProtKB-UniRule"/>
</dbReference>
<evidence type="ECO:0000256" key="3">
    <source>
        <dbReference type="ARBA" id="ARBA00022781"/>
    </source>
</evidence>
<dbReference type="PANTHER" id="PTHR11910">
    <property type="entry name" value="ATP SYNTHASE DELTA CHAIN"/>
    <property type="match status" value="1"/>
</dbReference>
<dbReference type="InterPro" id="IPR026015">
    <property type="entry name" value="ATP_synth_OSCP/delta_N_sf"/>
</dbReference>
<dbReference type="EMBL" id="CP029822">
    <property type="protein sequence ID" value="AZS51567.1"/>
    <property type="molecule type" value="Genomic_DNA"/>
</dbReference>
<comment type="function">
    <text evidence="8">F(1)F(0) ATP synthase produces ATP from ADP in the presence of a proton or sodium gradient. F-type ATPases consist of two structural domains, F(1) containing the extramembraneous catalytic core and F(0) containing the membrane proton channel, linked together by a central stalk and a peripheral stalk. During catalysis, ATP synthesis in the catalytic domain of F(1) is coupled via a rotary mechanism of the central stalk subunits to proton translocation.</text>
</comment>
<dbReference type="Proteomes" id="UP000273143">
    <property type="component" value="Chromosome"/>
</dbReference>
<evidence type="ECO:0000256" key="1">
    <source>
        <dbReference type="ARBA" id="ARBA00004370"/>
    </source>
</evidence>
<comment type="similarity">
    <text evidence="8">Belongs to the ATPase delta chain family.</text>
</comment>
<keyword evidence="8" id="KW-1003">Cell membrane</keyword>
<dbReference type="NCBIfam" id="NF004402">
    <property type="entry name" value="PRK05758.2-2"/>
    <property type="match status" value="1"/>
</dbReference>
<keyword evidence="5 8" id="KW-0472">Membrane</keyword>
<evidence type="ECO:0000313" key="10">
    <source>
        <dbReference type="Proteomes" id="UP000273143"/>
    </source>
</evidence>
<name>A0A3S9XGJ6_9GAMM</name>
<dbReference type="RefSeq" id="WP_127164311.1">
    <property type="nucleotide sequence ID" value="NZ_CP029822.1"/>
</dbReference>
<keyword evidence="4 8" id="KW-0406">Ion transport</keyword>
<evidence type="ECO:0000256" key="5">
    <source>
        <dbReference type="ARBA" id="ARBA00023136"/>
    </source>
</evidence>
<dbReference type="Pfam" id="PF00213">
    <property type="entry name" value="OSCP"/>
    <property type="match status" value="1"/>
</dbReference>